<proteinExistence type="inferred from homology"/>
<dbReference type="SUPFAM" id="SSF51735">
    <property type="entry name" value="NAD(P)-binding Rossmann-fold domains"/>
    <property type="match status" value="1"/>
</dbReference>
<comment type="pathway">
    <text evidence="1 6">Carbohydrate biosynthesis; dTDP-L-rhamnose biosynthesis.</text>
</comment>
<evidence type="ECO:0000313" key="9">
    <source>
        <dbReference type="Proteomes" id="UP000076023"/>
    </source>
</evidence>
<evidence type="ECO:0000256" key="1">
    <source>
        <dbReference type="ARBA" id="ARBA00004781"/>
    </source>
</evidence>
<evidence type="ECO:0000256" key="2">
    <source>
        <dbReference type="ARBA" id="ARBA00010944"/>
    </source>
</evidence>
<dbReference type="EMBL" id="BDCO01000002">
    <property type="protein sequence ID" value="GAT31747.1"/>
    <property type="molecule type" value="Genomic_DNA"/>
</dbReference>
<dbReference type="InterPro" id="IPR029903">
    <property type="entry name" value="RmlD-like-bd"/>
</dbReference>
<dbReference type="PANTHER" id="PTHR10491">
    <property type="entry name" value="DTDP-4-DEHYDRORHAMNOSE REDUCTASE"/>
    <property type="match status" value="1"/>
</dbReference>
<dbReference type="InterPro" id="IPR005913">
    <property type="entry name" value="dTDP_dehydrorham_reduct"/>
</dbReference>
<evidence type="ECO:0000256" key="5">
    <source>
        <dbReference type="ARBA" id="ARBA00048200"/>
    </source>
</evidence>
<keyword evidence="6" id="KW-0560">Oxidoreductase</keyword>
<comment type="similarity">
    <text evidence="2 6">Belongs to the dTDP-4-dehydrorhamnose reductase family.</text>
</comment>
<feature type="domain" description="RmlD-like substrate binding" evidence="7">
    <location>
        <begin position="2"/>
        <end position="226"/>
    </location>
</feature>
<evidence type="ECO:0000256" key="3">
    <source>
        <dbReference type="ARBA" id="ARBA00012929"/>
    </source>
</evidence>
<dbReference type="GO" id="GO:0008831">
    <property type="term" value="F:dTDP-4-dehydrorhamnose reductase activity"/>
    <property type="evidence" value="ECO:0007669"/>
    <property type="project" value="UniProtKB-EC"/>
</dbReference>
<evidence type="ECO:0000256" key="6">
    <source>
        <dbReference type="RuleBase" id="RU364082"/>
    </source>
</evidence>
<dbReference type="InParanoid" id="A0A146G3Y9"/>
<dbReference type="Proteomes" id="UP000076023">
    <property type="component" value="Unassembled WGS sequence"/>
</dbReference>
<dbReference type="InterPro" id="IPR036291">
    <property type="entry name" value="NAD(P)-bd_dom_sf"/>
</dbReference>
<dbReference type="GO" id="GO:0006556">
    <property type="term" value="P:S-adenosylmethionine biosynthetic process"/>
    <property type="evidence" value="ECO:0007669"/>
    <property type="project" value="TreeGrafter"/>
</dbReference>
<reference evidence="9" key="1">
    <citation type="journal article" date="2017" name="Genome Announc.">
        <title>Draft Genome Sequence of Terrimicrobium sacchariphilum NM-5T, a Facultative Anaerobic Soil Bacterium of the Class Spartobacteria.</title>
        <authorList>
            <person name="Qiu Y.L."/>
            <person name="Tourlousse D.M."/>
            <person name="Matsuura N."/>
            <person name="Ohashi A."/>
            <person name="Sekiguchi Y."/>
        </authorList>
    </citation>
    <scope>NUCLEOTIDE SEQUENCE [LARGE SCALE GENOMIC DNA]</scope>
    <source>
        <strain evidence="9">NM-5</strain>
    </source>
</reference>
<evidence type="ECO:0000256" key="4">
    <source>
        <dbReference type="ARBA" id="ARBA00017099"/>
    </source>
</evidence>
<dbReference type="Pfam" id="PF04321">
    <property type="entry name" value="RmlD_sub_bind"/>
    <property type="match status" value="1"/>
</dbReference>
<dbReference type="GO" id="GO:0048270">
    <property type="term" value="F:methionine adenosyltransferase regulator activity"/>
    <property type="evidence" value="ECO:0007669"/>
    <property type="project" value="TreeGrafter"/>
</dbReference>
<dbReference type="STRING" id="690879.TSACC_2141"/>
<gene>
    <name evidence="8" type="ORF">TSACC_2141</name>
</gene>
<comment type="function">
    <text evidence="6">Catalyzes the reduction of dTDP-6-deoxy-L-lyxo-4-hexulose to yield dTDP-L-rhamnose.</text>
</comment>
<dbReference type="RefSeq" id="WP_075077632.1">
    <property type="nucleotide sequence ID" value="NZ_BDCO01000002.1"/>
</dbReference>
<dbReference type="EC" id="1.1.1.133" evidence="3 6"/>
<keyword evidence="9" id="KW-1185">Reference proteome</keyword>
<protein>
    <recommendedName>
        <fullName evidence="4 6">dTDP-4-dehydrorhamnose reductase</fullName>
        <ecNumber evidence="3 6">1.1.1.133</ecNumber>
    </recommendedName>
</protein>
<dbReference type="PANTHER" id="PTHR10491:SF4">
    <property type="entry name" value="METHIONINE ADENOSYLTRANSFERASE 2 SUBUNIT BETA"/>
    <property type="match status" value="1"/>
</dbReference>
<dbReference type="GO" id="GO:0048269">
    <property type="term" value="C:methionine adenosyltransferase complex"/>
    <property type="evidence" value="ECO:0007669"/>
    <property type="project" value="TreeGrafter"/>
</dbReference>
<evidence type="ECO:0000259" key="7">
    <source>
        <dbReference type="Pfam" id="PF04321"/>
    </source>
</evidence>
<accession>A0A146G3Y9</accession>
<comment type="caution">
    <text evidence="8">The sequence shown here is derived from an EMBL/GenBank/DDBJ whole genome shotgun (WGS) entry which is preliminary data.</text>
</comment>
<organism evidence="8 9">
    <name type="scientific">Terrimicrobium sacchariphilum</name>
    <dbReference type="NCBI Taxonomy" id="690879"/>
    <lineage>
        <taxon>Bacteria</taxon>
        <taxon>Pseudomonadati</taxon>
        <taxon>Verrucomicrobiota</taxon>
        <taxon>Terrimicrobiia</taxon>
        <taxon>Terrimicrobiales</taxon>
        <taxon>Terrimicrobiaceae</taxon>
        <taxon>Terrimicrobium</taxon>
    </lineage>
</organism>
<sequence>MILLLGGSGYVGAAFARALNERGLEVVAPSRQELDAANRDQIAAIVAKVKPRFVINAIGYTGRPNIDSTEREKMRCLTENTVVPGILAEVLGERNIPWGHVSSGCIFQGTRPDGAPFTEEDAPNFPFGYPEASWYSRTKAMAEIMLRDYSNCLIWRLRIPFDEFDHPRNYLTKIMRYERLLEVTNTISQLQEFASVSVETLLRGLPGGTYNVTNPGAIRTSEVAEALRRAGLTQKDFVFFHDEAEFLSDSAHVRRASCQLSSAKLASLGLPLRPIHEALDWTLRNWKWAR</sequence>
<name>A0A146G3Y9_TERSA</name>
<dbReference type="OrthoDB" id="181513at2"/>
<dbReference type="Gene3D" id="3.40.50.720">
    <property type="entry name" value="NAD(P)-binding Rossmann-like Domain"/>
    <property type="match status" value="1"/>
</dbReference>
<evidence type="ECO:0000313" key="8">
    <source>
        <dbReference type="EMBL" id="GAT31747.1"/>
    </source>
</evidence>
<comment type="catalytic activity">
    <reaction evidence="5">
        <text>dTDP-beta-L-rhamnose + NADP(+) = dTDP-4-dehydro-beta-L-rhamnose + NADPH + H(+)</text>
        <dbReference type="Rhea" id="RHEA:21796"/>
        <dbReference type="ChEBI" id="CHEBI:15378"/>
        <dbReference type="ChEBI" id="CHEBI:57510"/>
        <dbReference type="ChEBI" id="CHEBI:57783"/>
        <dbReference type="ChEBI" id="CHEBI:58349"/>
        <dbReference type="ChEBI" id="CHEBI:62830"/>
        <dbReference type="EC" id="1.1.1.133"/>
    </reaction>
</comment>
<dbReference type="AlphaFoldDB" id="A0A146G3Y9"/>
<keyword evidence="6" id="KW-0521">NADP</keyword>